<reference evidence="2" key="1">
    <citation type="journal article" date="2019" name="Int. J. Syst. Evol. Microbiol.">
        <title>The Global Catalogue of Microorganisms (GCM) 10K type strain sequencing project: providing services to taxonomists for standard genome sequencing and annotation.</title>
        <authorList>
            <consortium name="The Broad Institute Genomics Platform"/>
            <consortium name="The Broad Institute Genome Sequencing Center for Infectious Disease"/>
            <person name="Wu L."/>
            <person name="Ma J."/>
        </authorList>
    </citation>
    <scope>NUCLEOTIDE SEQUENCE [LARGE SCALE GENOMIC DNA]</scope>
    <source>
        <strain evidence="2">CCUG 54522</strain>
    </source>
</reference>
<protein>
    <recommendedName>
        <fullName evidence="3">Zinc-binding alcohol dehydrogenase family protein</fullName>
    </recommendedName>
</protein>
<comment type="caution">
    <text evidence="1">The sequence shown here is derived from an EMBL/GenBank/DDBJ whole genome shotgun (WGS) entry which is preliminary data.</text>
</comment>
<keyword evidence="2" id="KW-1185">Reference proteome</keyword>
<sequence length="58" mass="6292">MHAIRHHRTGAPDVLVLEELPDLEPAPGQVRIAVEAARAHADLEGRRALGKVVLVSPR</sequence>
<evidence type="ECO:0000313" key="2">
    <source>
        <dbReference type="Proteomes" id="UP001596135"/>
    </source>
</evidence>
<dbReference type="SUPFAM" id="SSF50129">
    <property type="entry name" value="GroES-like"/>
    <property type="match status" value="1"/>
</dbReference>
<dbReference type="InterPro" id="IPR011032">
    <property type="entry name" value="GroES-like_sf"/>
</dbReference>
<evidence type="ECO:0008006" key="3">
    <source>
        <dbReference type="Google" id="ProtNLM"/>
    </source>
</evidence>
<organism evidence="1 2">
    <name type="scientific">Nocardioides hankookensis</name>
    <dbReference type="NCBI Taxonomy" id="443157"/>
    <lineage>
        <taxon>Bacteria</taxon>
        <taxon>Bacillati</taxon>
        <taxon>Actinomycetota</taxon>
        <taxon>Actinomycetes</taxon>
        <taxon>Propionibacteriales</taxon>
        <taxon>Nocardioidaceae</taxon>
        <taxon>Nocardioides</taxon>
    </lineage>
</organism>
<dbReference type="Gene3D" id="3.90.180.10">
    <property type="entry name" value="Medium-chain alcohol dehydrogenases, catalytic domain"/>
    <property type="match status" value="1"/>
</dbReference>
<dbReference type="RefSeq" id="WP_379149237.1">
    <property type="nucleotide sequence ID" value="NZ_JBHSRJ010000001.1"/>
</dbReference>
<dbReference type="EMBL" id="JBHSRJ010000001">
    <property type="protein sequence ID" value="MFC6041512.1"/>
    <property type="molecule type" value="Genomic_DNA"/>
</dbReference>
<dbReference type="Proteomes" id="UP001596135">
    <property type="component" value="Unassembled WGS sequence"/>
</dbReference>
<name>A0ABW1LEQ0_9ACTN</name>
<evidence type="ECO:0000313" key="1">
    <source>
        <dbReference type="EMBL" id="MFC6041512.1"/>
    </source>
</evidence>
<gene>
    <name evidence="1" type="ORF">ACFPYL_00400</name>
</gene>
<proteinExistence type="predicted"/>
<accession>A0ABW1LEQ0</accession>